<feature type="non-terminal residue" evidence="1">
    <location>
        <position position="342"/>
    </location>
</feature>
<proteinExistence type="predicted"/>
<evidence type="ECO:0000313" key="1">
    <source>
        <dbReference type="EMBL" id="JAG35718.1"/>
    </source>
</evidence>
<reference evidence="1" key="2">
    <citation type="submission" date="2014-07" db="EMBL/GenBank/DDBJ databases">
        <authorList>
            <person name="Hull J."/>
        </authorList>
    </citation>
    <scope>NUCLEOTIDE SEQUENCE</scope>
</reference>
<accession>A0A0A9YX87</accession>
<feature type="non-terminal residue" evidence="1">
    <location>
        <position position="1"/>
    </location>
</feature>
<dbReference type="AlphaFoldDB" id="A0A0A9YX87"/>
<dbReference type="EMBL" id="GBHO01007886">
    <property type="protein sequence ID" value="JAG35718.1"/>
    <property type="molecule type" value="Transcribed_RNA"/>
</dbReference>
<protein>
    <submittedName>
        <fullName evidence="1">Proton extrusion protein PcxA</fullName>
    </submittedName>
</protein>
<name>A0A0A9YX87_LYGHE</name>
<sequence>GTIETLNQNNQEIIKKLSGNSIRSEKYEENYRREAASQMLINLNVIINQQREIETSLAFCKLGITHPSIIPLKALESELEKIMRENHNIKMFNNTIEYELNSKVVCSLDNDQIVYIVKLPVFTDTKHKLYLLQPVPIIRGTEYVTIIPQNRFILVDKYYNINYSTNKICYKTNHNQYYCNREQLCKGTAKCSQNIIKNNSLSDCQFTKILIEDPYVSQIPETGHIIVTTLNESIIEDKRPEGNILTRVKGTWIIQPSLDEISVNNIPIQNIKLIKGTLRVPLIPSEEISKLKTHPLELNLKDYASIPKIDEHWPFLLSSDINVDNDYLHLVISPLYIIIIIT</sequence>
<reference evidence="1" key="1">
    <citation type="journal article" date="2014" name="PLoS ONE">
        <title>Transcriptome-Based Identification of ABC Transporters in the Western Tarnished Plant Bug Lygus hesperus.</title>
        <authorList>
            <person name="Hull J.J."/>
            <person name="Chaney K."/>
            <person name="Geib S.M."/>
            <person name="Fabrick J.A."/>
            <person name="Brent C.S."/>
            <person name="Walsh D."/>
            <person name="Lavine L.C."/>
        </authorList>
    </citation>
    <scope>NUCLEOTIDE SEQUENCE</scope>
</reference>
<organism evidence="1">
    <name type="scientific">Lygus hesperus</name>
    <name type="common">Western plant bug</name>
    <dbReference type="NCBI Taxonomy" id="30085"/>
    <lineage>
        <taxon>Eukaryota</taxon>
        <taxon>Metazoa</taxon>
        <taxon>Ecdysozoa</taxon>
        <taxon>Arthropoda</taxon>
        <taxon>Hexapoda</taxon>
        <taxon>Insecta</taxon>
        <taxon>Pterygota</taxon>
        <taxon>Neoptera</taxon>
        <taxon>Paraneoptera</taxon>
        <taxon>Hemiptera</taxon>
        <taxon>Heteroptera</taxon>
        <taxon>Panheteroptera</taxon>
        <taxon>Cimicomorpha</taxon>
        <taxon>Miridae</taxon>
        <taxon>Mirini</taxon>
        <taxon>Lygus</taxon>
    </lineage>
</organism>
<gene>
    <name evidence="1" type="primary">pcxA_0</name>
    <name evidence="1" type="ORF">CM83_63559</name>
</gene>